<keyword evidence="2" id="KW-1185">Reference proteome</keyword>
<organism evidence="1 2">
    <name type="scientific">Catharanthus roseus</name>
    <name type="common">Madagascar periwinkle</name>
    <name type="synonym">Vinca rosea</name>
    <dbReference type="NCBI Taxonomy" id="4058"/>
    <lineage>
        <taxon>Eukaryota</taxon>
        <taxon>Viridiplantae</taxon>
        <taxon>Streptophyta</taxon>
        <taxon>Embryophyta</taxon>
        <taxon>Tracheophyta</taxon>
        <taxon>Spermatophyta</taxon>
        <taxon>Magnoliopsida</taxon>
        <taxon>eudicotyledons</taxon>
        <taxon>Gunneridae</taxon>
        <taxon>Pentapetalae</taxon>
        <taxon>asterids</taxon>
        <taxon>lamiids</taxon>
        <taxon>Gentianales</taxon>
        <taxon>Apocynaceae</taxon>
        <taxon>Rauvolfioideae</taxon>
        <taxon>Vinceae</taxon>
        <taxon>Catharanthinae</taxon>
        <taxon>Catharanthus</taxon>
    </lineage>
</organism>
<reference evidence="2" key="1">
    <citation type="journal article" date="2023" name="Nat. Plants">
        <title>Single-cell RNA sequencing provides a high-resolution roadmap for understanding the multicellular compartmentation of specialized metabolism.</title>
        <authorList>
            <person name="Sun S."/>
            <person name="Shen X."/>
            <person name="Li Y."/>
            <person name="Li Y."/>
            <person name="Wang S."/>
            <person name="Li R."/>
            <person name="Zhang H."/>
            <person name="Shen G."/>
            <person name="Guo B."/>
            <person name="Wei J."/>
            <person name="Xu J."/>
            <person name="St-Pierre B."/>
            <person name="Chen S."/>
            <person name="Sun C."/>
        </authorList>
    </citation>
    <scope>NUCLEOTIDE SEQUENCE [LARGE SCALE GENOMIC DNA]</scope>
</reference>
<protein>
    <submittedName>
        <fullName evidence="1">Uncharacterized protein</fullName>
    </submittedName>
</protein>
<gene>
    <name evidence="1" type="ORF">M9H77_05492</name>
</gene>
<accession>A0ACC0CHA6</accession>
<proteinExistence type="predicted"/>
<dbReference type="Proteomes" id="UP001060085">
    <property type="component" value="Linkage Group LG01"/>
</dbReference>
<sequence length="425" mass="47720">MMECGLLRGRVHNKWPIQNHNMLKESILIMEHKGRDCLEPSFYGTSRVGKLCRVFKASSSSEDQLRCLDSYFRKLHNDDLHSSSRSFNKGTGVVDPSIQLKAKKELKFLEDYLSKVDDDGKFKKYTSSSSEDEAFEAALSLPIKGDGESGKVEKLRSNRLLNNEDRRDAQRSSDDDGSNFYLTGIIVSVNLAVFLFEIASPIRKSDLNLFSLPMVYGAKVNDLILVGEWWRLVTPMFLHSGVFHFALSCWMLLTFGPQVSLAYGPFTFFLIYVLGGLSGNLVSFLHTAEPTVGGTGPVFAIIGAWLIYQIQNRDLNGKDAYERLFRKAVIATTLSFTLSNFGPIDDWAHFGAAFTGIAYGYFTCPTIQLDDKASETGQEEGIRLVTRYSNPCKSLLCFSIFILLWTSLVFVIEPPLDYQEGDHFG</sequence>
<comment type="caution">
    <text evidence="1">The sequence shown here is derived from an EMBL/GenBank/DDBJ whole genome shotgun (WGS) entry which is preliminary data.</text>
</comment>
<name>A0ACC0CHA6_CATRO</name>
<evidence type="ECO:0000313" key="1">
    <source>
        <dbReference type="EMBL" id="KAI5684264.1"/>
    </source>
</evidence>
<dbReference type="EMBL" id="CM044701">
    <property type="protein sequence ID" value="KAI5684264.1"/>
    <property type="molecule type" value="Genomic_DNA"/>
</dbReference>
<evidence type="ECO:0000313" key="2">
    <source>
        <dbReference type="Proteomes" id="UP001060085"/>
    </source>
</evidence>